<feature type="transmembrane region" description="Helical" evidence="1">
    <location>
        <begin position="165"/>
        <end position="186"/>
    </location>
</feature>
<keyword evidence="1" id="KW-1133">Transmembrane helix</keyword>
<accession>A0ABN1Y943</accession>
<feature type="transmembrane region" description="Helical" evidence="1">
    <location>
        <begin position="142"/>
        <end position="159"/>
    </location>
</feature>
<gene>
    <name evidence="2" type="ORF">GCM10009613_51050</name>
</gene>
<keyword evidence="1" id="KW-0812">Transmembrane</keyword>
<feature type="transmembrane region" description="Helical" evidence="1">
    <location>
        <begin position="35"/>
        <end position="52"/>
    </location>
</feature>
<evidence type="ECO:0000256" key="1">
    <source>
        <dbReference type="SAM" id="Phobius"/>
    </source>
</evidence>
<dbReference type="Proteomes" id="UP001501414">
    <property type="component" value="Unassembled WGS sequence"/>
</dbReference>
<feature type="transmembrane region" description="Helical" evidence="1">
    <location>
        <begin position="58"/>
        <end position="80"/>
    </location>
</feature>
<protein>
    <submittedName>
        <fullName evidence="2">Uncharacterized protein</fullName>
    </submittedName>
</protein>
<keyword evidence="1" id="KW-0472">Membrane</keyword>
<evidence type="ECO:0000313" key="3">
    <source>
        <dbReference type="Proteomes" id="UP001501414"/>
    </source>
</evidence>
<dbReference type="RefSeq" id="WP_344026927.1">
    <property type="nucleotide sequence ID" value="NZ_BAAAJK010000036.1"/>
</dbReference>
<organism evidence="2 3">
    <name type="scientific">Pseudonocardia kongjuensis</name>
    <dbReference type="NCBI Taxonomy" id="102227"/>
    <lineage>
        <taxon>Bacteria</taxon>
        <taxon>Bacillati</taxon>
        <taxon>Actinomycetota</taxon>
        <taxon>Actinomycetes</taxon>
        <taxon>Pseudonocardiales</taxon>
        <taxon>Pseudonocardiaceae</taxon>
        <taxon>Pseudonocardia</taxon>
    </lineage>
</organism>
<keyword evidence="3" id="KW-1185">Reference proteome</keyword>
<feature type="transmembrane region" description="Helical" evidence="1">
    <location>
        <begin position="6"/>
        <end position="23"/>
    </location>
</feature>
<dbReference type="EMBL" id="BAAAJK010000036">
    <property type="protein sequence ID" value="GAA1397838.1"/>
    <property type="molecule type" value="Genomic_DNA"/>
</dbReference>
<name>A0ABN1Y943_9PSEU</name>
<proteinExistence type="predicted"/>
<evidence type="ECO:0000313" key="2">
    <source>
        <dbReference type="EMBL" id="GAA1397838.1"/>
    </source>
</evidence>
<feature type="transmembrane region" description="Helical" evidence="1">
    <location>
        <begin position="87"/>
        <end position="107"/>
    </location>
</feature>
<comment type="caution">
    <text evidence="2">The sequence shown here is derived from an EMBL/GenBank/DDBJ whole genome shotgun (WGS) entry which is preliminary data.</text>
</comment>
<sequence length="188" mass="19280">MLDPNWVFVSAALGMVGCVRYAIATLTGSARPNLVTWTLWAAAPLIAFAAQVDAGAGLPAVLTLAAGAGPLLVVAAGLLTRHDRVRIGAFDVACGTVAVVALAVWLVFDAAPLAVFVAVGADAAAAAPTVRKAWRDPGSENLLFYVLVGLGAILTLLTVTTWDPVAWAFAAYMLALCGLVVAVVALRR</sequence>
<feature type="transmembrane region" description="Helical" evidence="1">
    <location>
        <begin position="113"/>
        <end position="130"/>
    </location>
</feature>
<reference evidence="2 3" key="1">
    <citation type="journal article" date="2019" name="Int. J. Syst. Evol. Microbiol.">
        <title>The Global Catalogue of Microorganisms (GCM) 10K type strain sequencing project: providing services to taxonomists for standard genome sequencing and annotation.</title>
        <authorList>
            <consortium name="The Broad Institute Genomics Platform"/>
            <consortium name="The Broad Institute Genome Sequencing Center for Infectious Disease"/>
            <person name="Wu L."/>
            <person name="Ma J."/>
        </authorList>
    </citation>
    <scope>NUCLEOTIDE SEQUENCE [LARGE SCALE GENOMIC DNA]</scope>
    <source>
        <strain evidence="2 3">JCM 11896</strain>
    </source>
</reference>